<dbReference type="Proteomes" id="UP000002280">
    <property type="component" value="Chromosome 6"/>
</dbReference>
<dbReference type="GO" id="GO:0004888">
    <property type="term" value="F:transmembrane signaling receptor activity"/>
    <property type="evidence" value="ECO:0007669"/>
    <property type="project" value="InterPro"/>
</dbReference>
<proteinExistence type="predicted"/>
<dbReference type="AlphaFoldDB" id="F6SFQ5"/>
<dbReference type="OMA" id="CSWASAN"/>
<dbReference type="GO" id="GO:0050863">
    <property type="term" value="P:regulation of T cell activation"/>
    <property type="evidence" value="ECO:0007669"/>
    <property type="project" value="InterPro"/>
</dbReference>
<name>F6SFQ5_MONDO</name>
<dbReference type="GO" id="GO:0031072">
    <property type="term" value="F:heat shock protein binding"/>
    <property type="evidence" value="ECO:0000318"/>
    <property type="project" value="GO_Central"/>
</dbReference>
<dbReference type="GO" id="GO:0007166">
    <property type="term" value="P:cell surface receptor signaling pathway"/>
    <property type="evidence" value="ECO:0000318"/>
    <property type="project" value="GO_Central"/>
</dbReference>
<feature type="region of interest" description="Disordered" evidence="1">
    <location>
        <begin position="452"/>
        <end position="486"/>
    </location>
</feature>
<dbReference type="Bgee" id="ENSMODG00000024917">
    <property type="expression patterns" value="Expressed in blood and 19 other cell types or tissues"/>
</dbReference>
<dbReference type="GO" id="GO:0009897">
    <property type="term" value="C:external side of plasma membrane"/>
    <property type="evidence" value="ECO:0000318"/>
    <property type="project" value="GO_Central"/>
</dbReference>
<evidence type="ECO:0000313" key="3">
    <source>
        <dbReference type="Ensembl" id="ENSMODP00000036216.2"/>
    </source>
</evidence>
<dbReference type="PANTHER" id="PTHR35265:SF1">
    <property type="entry name" value="LEUKOSIALIN"/>
    <property type="match status" value="1"/>
</dbReference>
<reference evidence="3 4" key="1">
    <citation type="journal article" date="2007" name="Nature">
        <title>Genome of the marsupial Monodelphis domestica reveals innovation in non-coding sequences.</title>
        <authorList>
            <person name="Mikkelsen T.S."/>
            <person name="Wakefield M.J."/>
            <person name="Aken B."/>
            <person name="Amemiya C.T."/>
            <person name="Chang J.L."/>
            <person name="Duke S."/>
            <person name="Garber M."/>
            <person name="Gentles A.J."/>
            <person name="Goodstadt L."/>
            <person name="Heger A."/>
            <person name="Jurka J."/>
            <person name="Kamal M."/>
            <person name="Mauceli E."/>
            <person name="Searle S.M."/>
            <person name="Sharpe T."/>
            <person name="Baker M.L."/>
            <person name="Batzer M.A."/>
            <person name="Benos P.V."/>
            <person name="Belov K."/>
            <person name="Clamp M."/>
            <person name="Cook A."/>
            <person name="Cuff J."/>
            <person name="Das R."/>
            <person name="Davidow L."/>
            <person name="Deakin J.E."/>
            <person name="Fazzari M.J."/>
            <person name="Glass J.L."/>
            <person name="Grabherr M."/>
            <person name="Greally J.M."/>
            <person name="Gu W."/>
            <person name="Hore T.A."/>
            <person name="Huttley G.A."/>
            <person name="Kleber M."/>
            <person name="Jirtle R.L."/>
            <person name="Koina E."/>
            <person name="Lee J.T."/>
            <person name="Mahony S."/>
            <person name="Marra M.A."/>
            <person name="Miller R.D."/>
            <person name="Nicholls R.D."/>
            <person name="Oda M."/>
            <person name="Papenfuss A.T."/>
            <person name="Parra Z.E."/>
            <person name="Pollock D.D."/>
            <person name="Ray D.A."/>
            <person name="Schein J.E."/>
            <person name="Speed T.P."/>
            <person name="Thompson K."/>
            <person name="VandeBerg J.L."/>
            <person name="Wade C.M."/>
            <person name="Walker J.A."/>
            <person name="Waters P.D."/>
            <person name="Webber C."/>
            <person name="Weidman J.R."/>
            <person name="Xie X."/>
            <person name="Zody M.C."/>
            <person name="Baldwin J."/>
            <person name="Abdouelleil A."/>
            <person name="Abdulkadir J."/>
            <person name="Abebe A."/>
            <person name="Abera B."/>
            <person name="Abreu J."/>
            <person name="Acer S.C."/>
            <person name="Aftuck L."/>
            <person name="Alexander A."/>
            <person name="An P."/>
            <person name="Anderson E."/>
            <person name="Anderson S."/>
            <person name="Arachi H."/>
            <person name="Azer M."/>
            <person name="Bachantsang P."/>
            <person name="Barry A."/>
            <person name="Bayul T."/>
            <person name="Berlin A."/>
            <person name="Bessette D."/>
            <person name="Bloom T."/>
            <person name="Bloom T."/>
            <person name="Boguslavskiy L."/>
            <person name="Bonnet C."/>
            <person name="Boukhgalter B."/>
            <person name="Bourzgui I."/>
            <person name="Brown A."/>
            <person name="Cahill P."/>
            <person name="Channer S."/>
            <person name="Cheshatsang Y."/>
            <person name="Chuda L."/>
            <person name="Citroen M."/>
            <person name="Collymore A."/>
            <person name="Cooke P."/>
            <person name="Costello M."/>
            <person name="D'Aco K."/>
            <person name="Daza R."/>
            <person name="De Haan G."/>
            <person name="DeGray S."/>
            <person name="DeMaso C."/>
            <person name="Dhargay N."/>
            <person name="Dooley K."/>
            <person name="Dooley E."/>
            <person name="Doricent M."/>
            <person name="Dorje P."/>
            <person name="Dorjee K."/>
            <person name="Dupes A."/>
            <person name="Elong R."/>
            <person name="Falk J."/>
            <person name="Farina A."/>
            <person name="Faro S."/>
            <person name="Ferguson D."/>
            <person name="Fisher S."/>
            <person name="Foley C.D."/>
            <person name="Franke A."/>
            <person name="Friedrich D."/>
            <person name="Gadbois L."/>
            <person name="Gearin G."/>
            <person name="Gearin C.R."/>
            <person name="Giannoukos G."/>
            <person name="Goode T."/>
            <person name="Graham J."/>
            <person name="Grandbois E."/>
            <person name="Grewal S."/>
            <person name="Gyaltsen K."/>
            <person name="Hafez N."/>
            <person name="Hagos B."/>
            <person name="Hall J."/>
            <person name="Henson C."/>
            <person name="Hollinger A."/>
            <person name="Honan T."/>
            <person name="Huard M.D."/>
            <person name="Hughes L."/>
            <person name="Hurhula B."/>
            <person name="Husby M.E."/>
            <person name="Kamat A."/>
            <person name="Kanga B."/>
            <person name="Kashin S."/>
            <person name="Khazanovich D."/>
            <person name="Kisner P."/>
            <person name="Lance K."/>
            <person name="Lara M."/>
            <person name="Lee W."/>
            <person name="Lennon N."/>
            <person name="Letendre F."/>
            <person name="LeVine R."/>
            <person name="Lipovsky A."/>
            <person name="Liu X."/>
            <person name="Liu J."/>
            <person name="Liu S."/>
            <person name="Lokyitsang T."/>
            <person name="Lokyitsang Y."/>
            <person name="Lubonja R."/>
            <person name="Lui A."/>
            <person name="MacDonald P."/>
            <person name="Magnisalis V."/>
            <person name="Maru K."/>
            <person name="Matthews C."/>
            <person name="McCusker W."/>
            <person name="McDonough S."/>
            <person name="Mehta T."/>
            <person name="Meldrim J."/>
            <person name="Meneus L."/>
            <person name="Mihai O."/>
            <person name="Mihalev A."/>
            <person name="Mihova T."/>
            <person name="Mittelman R."/>
            <person name="Mlenga V."/>
            <person name="Montmayeur A."/>
            <person name="Mulrain L."/>
            <person name="Navidi A."/>
            <person name="Naylor J."/>
            <person name="Negash T."/>
            <person name="Nguyen T."/>
            <person name="Nguyen N."/>
            <person name="Nicol R."/>
            <person name="Norbu C."/>
            <person name="Norbu N."/>
            <person name="Novod N."/>
            <person name="O'Neill B."/>
            <person name="Osman S."/>
            <person name="Markiewicz E."/>
            <person name="Oyono O.L."/>
            <person name="Patti C."/>
            <person name="Phunkhang P."/>
            <person name="Pierre F."/>
            <person name="Priest M."/>
            <person name="Raghuraman S."/>
            <person name="Rege F."/>
            <person name="Reyes R."/>
            <person name="Rise C."/>
            <person name="Rogov P."/>
            <person name="Ross K."/>
            <person name="Ryan E."/>
            <person name="Settipalli S."/>
            <person name="Shea T."/>
            <person name="Sherpa N."/>
            <person name="Shi L."/>
            <person name="Shih D."/>
            <person name="Sparrow T."/>
            <person name="Spaulding J."/>
            <person name="Stalker J."/>
            <person name="Stange-Thomann N."/>
            <person name="Stavropoulos S."/>
            <person name="Stone C."/>
            <person name="Strader C."/>
            <person name="Tesfaye S."/>
            <person name="Thomson T."/>
            <person name="Thoulutsang Y."/>
            <person name="Thoulutsang D."/>
            <person name="Topham K."/>
            <person name="Topping I."/>
            <person name="Tsamla T."/>
            <person name="Vassiliev H."/>
            <person name="Vo A."/>
            <person name="Wangchuk T."/>
            <person name="Wangdi T."/>
            <person name="Weiand M."/>
            <person name="Wilkinson J."/>
            <person name="Wilson A."/>
            <person name="Yadav S."/>
            <person name="Young G."/>
            <person name="Yu Q."/>
            <person name="Zembek L."/>
            <person name="Zhong D."/>
            <person name="Zimmer A."/>
            <person name="Zwirko Z."/>
            <person name="Jaffe D.B."/>
            <person name="Alvarez P."/>
            <person name="Brockman W."/>
            <person name="Butler J."/>
            <person name="Chin C."/>
            <person name="Gnerre S."/>
            <person name="MacCallum I."/>
            <person name="Graves J.A."/>
            <person name="Ponting C.P."/>
            <person name="Breen M."/>
            <person name="Samollow P.B."/>
            <person name="Lander E.S."/>
            <person name="Lindblad-Toh K."/>
        </authorList>
    </citation>
    <scope>NUCLEOTIDE SEQUENCE [LARGE SCALE GENOMIC DNA]</scope>
</reference>
<feature type="region of interest" description="Disordered" evidence="1">
    <location>
        <begin position="261"/>
        <end position="281"/>
    </location>
</feature>
<dbReference type="GeneTree" id="ENSGT00390000017626"/>
<keyword evidence="2" id="KW-1133">Transmembrane helix</keyword>
<reference evidence="3" key="2">
    <citation type="submission" date="2025-08" db="UniProtKB">
        <authorList>
            <consortium name="Ensembl"/>
        </authorList>
    </citation>
    <scope>IDENTIFICATION</scope>
</reference>
<dbReference type="Ensembl" id="ENSMODT00000037805.2">
    <property type="protein sequence ID" value="ENSMODP00000036216.2"/>
    <property type="gene ID" value="ENSMODG00000024917.2"/>
</dbReference>
<dbReference type="eggNOG" id="ENOG502SBHY">
    <property type="taxonomic scope" value="Eukaryota"/>
</dbReference>
<dbReference type="STRING" id="13616.ENSMODP00000036216"/>
<evidence type="ECO:0000256" key="2">
    <source>
        <dbReference type="SAM" id="Phobius"/>
    </source>
</evidence>
<evidence type="ECO:0000313" key="4">
    <source>
        <dbReference type="Proteomes" id="UP000002280"/>
    </source>
</evidence>
<dbReference type="GO" id="GO:0050776">
    <property type="term" value="P:regulation of immune response"/>
    <property type="evidence" value="ECO:0000318"/>
    <property type="project" value="GO_Central"/>
</dbReference>
<dbReference type="PANTHER" id="PTHR35265">
    <property type="entry name" value="LEUKOSIALIN"/>
    <property type="match status" value="1"/>
</dbReference>
<keyword evidence="4" id="KW-1185">Reference proteome</keyword>
<organism evidence="3 4">
    <name type="scientific">Monodelphis domestica</name>
    <name type="common">Gray short-tailed opossum</name>
    <dbReference type="NCBI Taxonomy" id="13616"/>
    <lineage>
        <taxon>Eukaryota</taxon>
        <taxon>Metazoa</taxon>
        <taxon>Chordata</taxon>
        <taxon>Craniata</taxon>
        <taxon>Vertebrata</taxon>
        <taxon>Euteleostomi</taxon>
        <taxon>Mammalia</taxon>
        <taxon>Metatheria</taxon>
        <taxon>Didelphimorphia</taxon>
        <taxon>Didelphidae</taxon>
        <taxon>Monodelphis</taxon>
    </lineage>
</organism>
<feature type="transmembrane region" description="Helical" evidence="2">
    <location>
        <begin position="333"/>
        <end position="353"/>
    </location>
</feature>
<dbReference type="InterPro" id="IPR038829">
    <property type="entry name" value="Leukosialin"/>
</dbReference>
<dbReference type="HOGENOM" id="CLU_561342_0_0_1"/>
<evidence type="ECO:0008006" key="5">
    <source>
        <dbReference type="Google" id="ProtNLM"/>
    </source>
</evidence>
<feature type="region of interest" description="Disordered" evidence="1">
    <location>
        <begin position="386"/>
        <end position="416"/>
    </location>
</feature>
<keyword evidence="2" id="KW-0812">Transmembrane</keyword>
<dbReference type="InParanoid" id="F6SFQ5"/>
<dbReference type="GO" id="GO:0042742">
    <property type="term" value="P:defense response to bacterium"/>
    <property type="evidence" value="ECO:0000318"/>
    <property type="project" value="GO_Central"/>
</dbReference>
<feature type="compositionally biased region" description="Polar residues" evidence="1">
    <location>
        <begin position="229"/>
        <end position="246"/>
    </location>
</feature>
<accession>F6SFQ5</accession>
<feature type="region of interest" description="Disordered" evidence="1">
    <location>
        <begin position="226"/>
        <end position="246"/>
    </location>
</feature>
<protein>
    <recommendedName>
        <fullName evidence="5">Sialophorin</fullName>
    </recommendedName>
</protein>
<keyword evidence="2" id="KW-0472">Membrane</keyword>
<dbReference type="GO" id="GO:2000404">
    <property type="term" value="P:regulation of T cell migration"/>
    <property type="evidence" value="ECO:0007669"/>
    <property type="project" value="InterPro"/>
</dbReference>
<reference evidence="3" key="3">
    <citation type="submission" date="2025-09" db="UniProtKB">
        <authorList>
            <consortium name="Ensembl"/>
        </authorList>
    </citation>
    <scope>IDENTIFICATION</scope>
</reference>
<feature type="compositionally biased region" description="Polar residues" evidence="1">
    <location>
        <begin position="261"/>
        <end position="271"/>
    </location>
</feature>
<sequence>MLGISTLIISESGENRSTTSSARQLLGCGQEWGGCSGLCRSLLSFFSQGLTPKHPCFLGLRETSPVVMEIISPLTLLLLILTECSWASANSHVEPTDFQPLDTMSVTISSSAMNSSNSPLALEATLLPTSNSDLISTPSPTLDGSPLTSLAPDHISSLPLNAKDLEASIQREKALELNDSKAQTLEVNSDLPVSMTVEARDNILTTEVASSTTWTFIASGLTSMDKEAPSSTQKLATHTSTPTKSSASLIGTATMVASPSSISPPLVTSTEQGEKTTPVFKETTSSKVISANTTISSMTSFQVSQVSETTSFISLTHASPENEQRQDGGTSPVVILVVVLLVMTFLVILFLLWRRRQKKRTGALMLVGSGKNKGARDAWAGPVQVAEDQAPSGSAAMEGDTGNPEGEGTGRRPTLTTFFGKRRSRQGSVMLEDLEAGAATKNFKEEAVSLMENMDGTIENPEADGSVADGSKAGDGNLPSVPVTNV</sequence>
<evidence type="ECO:0000256" key="1">
    <source>
        <dbReference type="SAM" id="MobiDB-lite"/>
    </source>
</evidence>